<reference evidence="2" key="2">
    <citation type="journal article" date="2023" name="IMA Fungus">
        <title>Comparative genomic study of the Penicillium genus elucidates a diverse pangenome and 15 lateral gene transfer events.</title>
        <authorList>
            <person name="Petersen C."/>
            <person name="Sorensen T."/>
            <person name="Nielsen M.R."/>
            <person name="Sondergaard T.E."/>
            <person name="Sorensen J.L."/>
            <person name="Fitzpatrick D.A."/>
            <person name="Frisvad J.C."/>
            <person name="Nielsen K.L."/>
        </authorList>
    </citation>
    <scope>NUCLEOTIDE SEQUENCE</scope>
    <source>
        <strain evidence="2">IBT 34128</strain>
    </source>
</reference>
<comment type="caution">
    <text evidence="2">The sequence shown here is derived from an EMBL/GenBank/DDBJ whole genome shotgun (WGS) entry which is preliminary data.</text>
</comment>
<dbReference type="AlphaFoldDB" id="A0A9W9F1F7"/>
<evidence type="ECO:0000313" key="2">
    <source>
        <dbReference type="EMBL" id="KAJ5091809.1"/>
    </source>
</evidence>
<dbReference type="Proteomes" id="UP001141434">
    <property type="component" value="Unassembled WGS sequence"/>
</dbReference>
<dbReference type="EMBL" id="JAPMSZ010000009">
    <property type="protein sequence ID" value="KAJ5091809.1"/>
    <property type="molecule type" value="Genomic_DNA"/>
</dbReference>
<protein>
    <submittedName>
        <fullName evidence="2">CAZyme family GT1</fullName>
    </submittedName>
</protein>
<reference evidence="2" key="1">
    <citation type="submission" date="2022-11" db="EMBL/GenBank/DDBJ databases">
        <authorList>
            <person name="Petersen C."/>
        </authorList>
    </citation>
    <scope>NUCLEOTIDE SEQUENCE</scope>
    <source>
        <strain evidence="2">IBT 34128</strain>
    </source>
</reference>
<sequence>MEYDTFLDPTDPLTAGAQVLFGAIASFMTGLADTPGNIVRDLGSAARALRQPREHFDRHAACRAAISSLDRLSEEVQIENEGQQLQIENDEQENREIREEESTQEDTADTDRENPVNDIDRIRSMERKRNLQLEKAKTMSSSMTPPQPPKFAILHEAASHGCKMSKKLLKVVIWLPTDLSLSMARGFHNAPKLYHDPTVTDIPQVVSLRNGFRAAGEELRDGLYFGITGLGTHPRDGLKREGAKGLLKGIGKAMGGVFLKPTAGLWGLAGYPLSGVLREINDSLGRHQKCMIVMGRISQGLEEMRESMAQERAEVSRRWITIEHDLKKSNKSHSHLHTTL</sequence>
<dbReference type="OrthoDB" id="4367539at2759"/>
<evidence type="ECO:0000256" key="1">
    <source>
        <dbReference type="SAM" id="MobiDB-lite"/>
    </source>
</evidence>
<organism evidence="2 3">
    <name type="scientific">Penicillium alfredii</name>
    <dbReference type="NCBI Taxonomy" id="1506179"/>
    <lineage>
        <taxon>Eukaryota</taxon>
        <taxon>Fungi</taxon>
        <taxon>Dikarya</taxon>
        <taxon>Ascomycota</taxon>
        <taxon>Pezizomycotina</taxon>
        <taxon>Eurotiomycetes</taxon>
        <taxon>Eurotiomycetidae</taxon>
        <taxon>Eurotiales</taxon>
        <taxon>Aspergillaceae</taxon>
        <taxon>Penicillium</taxon>
    </lineage>
</organism>
<feature type="region of interest" description="Disordered" evidence="1">
    <location>
        <begin position="80"/>
        <end position="129"/>
    </location>
</feature>
<keyword evidence="3" id="KW-1185">Reference proteome</keyword>
<gene>
    <name evidence="2" type="ORF">NUU61_006679</name>
</gene>
<feature type="compositionally biased region" description="Basic and acidic residues" evidence="1">
    <location>
        <begin position="92"/>
        <end position="101"/>
    </location>
</feature>
<name>A0A9W9F1F7_9EURO</name>
<dbReference type="RefSeq" id="XP_056510006.1">
    <property type="nucleotide sequence ID" value="XM_056657206.1"/>
</dbReference>
<evidence type="ECO:0000313" key="3">
    <source>
        <dbReference type="Proteomes" id="UP001141434"/>
    </source>
</evidence>
<accession>A0A9W9F1F7</accession>
<dbReference type="GeneID" id="81396375"/>
<feature type="compositionally biased region" description="Basic and acidic residues" evidence="1">
    <location>
        <begin position="109"/>
        <end position="129"/>
    </location>
</feature>
<proteinExistence type="predicted"/>